<dbReference type="GO" id="GO:0003937">
    <property type="term" value="F:IMP cyclohydrolase activity"/>
    <property type="evidence" value="ECO:0007669"/>
    <property type="project" value="InterPro"/>
</dbReference>
<dbReference type="Proteomes" id="UP000712673">
    <property type="component" value="Unassembled WGS sequence"/>
</dbReference>
<dbReference type="InterPro" id="IPR024051">
    <property type="entry name" value="AICAR_Tfase_dup_dom_sf"/>
</dbReference>
<proteinExistence type="predicted"/>
<dbReference type="GO" id="GO:0005829">
    <property type="term" value="C:cytosol"/>
    <property type="evidence" value="ECO:0007669"/>
    <property type="project" value="TreeGrafter"/>
</dbReference>
<dbReference type="EC" id="2.1.2.3" evidence="1"/>
<comment type="caution">
    <text evidence="1">The sequence shown here is derived from an EMBL/GenBank/DDBJ whole genome shotgun (WGS) entry which is preliminary data.</text>
</comment>
<dbReference type="SUPFAM" id="SSF53927">
    <property type="entry name" value="Cytidine deaminase-like"/>
    <property type="match status" value="1"/>
</dbReference>
<dbReference type="InterPro" id="IPR002695">
    <property type="entry name" value="PurH-like"/>
</dbReference>
<evidence type="ECO:0000313" key="1">
    <source>
        <dbReference type="EMBL" id="MBM3223839.1"/>
    </source>
</evidence>
<dbReference type="Gene3D" id="3.40.140.20">
    <property type="match status" value="1"/>
</dbReference>
<sequence length="191" mass="21419">NVVTSQKHVSETILETLLVASIALKYTQSNSMCVAYDGQVIGMGAGQQSRIHCTRLACDKADKWLLQQHPRIQEARFQRGVKRVDKFNLIDQYLMWEHLSPTEAAAMLAGFATPPEPLSREERAAWIGRYDGICLSSDAFIPFRDNVDRAHRSHVQYIAQTGGGLRDDDVIAAAEQYGMTMILTGLRLFLH</sequence>
<accession>A0A937W1Q3</accession>
<dbReference type="GO" id="GO:0006189">
    <property type="term" value="P:'de novo' IMP biosynthetic process"/>
    <property type="evidence" value="ECO:0007669"/>
    <property type="project" value="TreeGrafter"/>
</dbReference>
<reference evidence="1" key="1">
    <citation type="submission" date="2019-03" db="EMBL/GenBank/DDBJ databases">
        <title>Lake Tanganyika Metagenome-Assembled Genomes (MAGs).</title>
        <authorList>
            <person name="Tran P."/>
        </authorList>
    </citation>
    <scope>NUCLEOTIDE SEQUENCE</scope>
    <source>
        <strain evidence="1">K_DeepCast_65m_m2_066</strain>
    </source>
</reference>
<dbReference type="Gene3D" id="1.10.287.440">
    <property type="match status" value="1"/>
</dbReference>
<feature type="non-terminal residue" evidence="1">
    <location>
        <position position="1"/>
    </location>
</feature>
<dbReference type="EMBL" id="VGLS01000209">
    <property type="protein sequence ID" value="MBM3223839.1"/>
    <property type="molecule type" value="Genomic_DNA"/>
</dbReference>
<dbReference type="Pfam" id="PF01808">
    <property type="entry name" value="AICARFT_IMPCHas"/>
    <property type="match status" value="1"/>
</dbReference>
<dbReference type="PANTHER" id="PTHR11692:SF0">
    <property type="entry name" value="BIFUNCTIONAL PURINE BIOSYNTHESIS PROTEIN ATIC"/>
    <property type="match status" value="1"/>
</dbReference>
<evidence type="ECO:0000313" key="2">
    <source>
        <dbReference type="Proteomes" id="UP000712673"/>
    </source>
</evidence>
<keyword evidence="1" id="KW-0808">Transferase</keyword>
<protein>
    <submittedName>
        <fullName evidence="1">Phosphoribosylaminoimidazolecarboxamide formyltransferase</fullName>
        <ecNumber evidence="1">2.1.2.3</ecNumber>
    </submittedName>
</protein>
<dbReference type="AlphaFoldDB" id="A0A937W1Q3"/>
<gene>
    <name evidence="1" type="ORF">FJZ47_08575</name>
</gene>
<name>A0A937W1Q3_UNCTE</name>
<dbReference type="PANTHER" id="PTHR11692">
    <property type="entry name" value="BIFUNCTIONAL PURINE BIOSYNTHESIS PROTEIN PURH"/>
    <property type="match status" value="1"/>
</dbReference>
<dbReference type="InterPro" id="IPR016193">
    <property type="entry name" value="Cytidine_deaminase-like"/>
</dbReference>
<dbReference type="InterPro" id="IPR024050">
    <property type="entry name" value="AICAR_Tfase_insert_dom_sf"/>
</dbReference>
<organism evidence="1 2">
    <name type="scientific">Tectimicrobiota bacterium</name>
    <dbReference type="NCBI Taxonomy" id="2528274"/>
    <lineage>
        <taxon>Bacteria</taxon>
        <taxon>Pseudomonadati</taxon>
        <taxon>Nitrospinota/Tectimicrobiota group</taxon>
        <taxon>Candidatus Tectimicrobiota</taxon>
    </lineage>
</organism>
<dbReference type="GO" id="GO:0004643">
    <property type="term" value="F:phosphoribosylaminoimidazolecarboxamide formyltransferase activity"/>
    <property type="evidence" value="ECO:0007669"/>
    <property type="project" value="UniProtKB-EC"/>
</dbReference>